<dbReference type="KEGG" id="proo:MJB10_10075"/>
<evidence type="ECO:0000313" key="2">
    <source>
        <dbReference type="Proteomes" id="UP001304650"/>
    </source>
</evidence>
<sequence>MDSDMKLGDAFFNWLQMHIVSHARPDDEAAKDTLDFFALILREDHGVSQLTILNEEDPARIWIEYEQEGEYHRHCFDRESAEKLLDDINSNPIYNNQ</sequence>
<accession>A0AA96RM68</accession>
<protein>
    <submittedName>
        <fullName evidence="1">Uncharacterized protein</fullName>
    </submittedName>
</protein>
<name>A0AA96RM68_9BACL</name>
<keyword evidence="2" id="KW-1185">Reference proteome</keyword>
<proteinExistence type="predicted"/>
<gene>
    <name evidence="1" type="ORF">MJB10_10075</name>
</gene>
<dbReference type="Proteomes" id="UP001304650">
    <property type="component" value="Chromosome"/>
</dbReference>
<dbReference type="RefSeq" id="WP_314804269.1">
    <property type="nucleotide sequence ID" value="NZ_CP130319.1"/>
</dbReference>
<reference evidence="1" key="1">
    <citation type="submission" date="2022-02" db="EMBL/GenBank/DDBJ databases">
        <title>Paenibacillus sp. MBLB1832 Whole Genome Shotgun Sequencing.</title>
        <authorList>
            <person name="Hwang C.Y."/>
            <person name="Cho E.-S."/>
            <person name="Seo M.-J."/>
        </authorList>
    </citation>
    <scope>NUCLEOTIDE SEQUENCE</scope>
    <source>
        <strain evidence="1">MBLB1832</strain>
    </source>
</reference>
<organism evidence="1 2">
    <name type="scientific">Paenibacillus roseopurpureus</name>
    <dbReference type="NCBI Taxonomy" id="2918901"/>
    <lineage>
        <taxon>Bacteria</taxon>
        <taxon>Bacillati</taxon>
        <taxon>Bacillota</taxon>
        <taxon>Bacilli</taxon>
        <taxon>Bacillales</taxon>
        <taxon>Paenibacillaceae</taxon>
        <taxon>Paenibacillus</taxon>
    </lineage>
</organism>
<evidence type="ECO:0000313" key="1">
    <source>
        <dbReference type="EMBL" id="WNR46415.1"/>
    </source>
</evidence>
<dbReference type="EMBL" id="CP130319">
    <property type="protein sequence ID" value="WNR46415.1"/>
    <property type="molecule type" value="Genomic_DNA"/>
</dbReference>
<dbReference type="AlphaFoldDB" id="A0AA96RM68"/>